<dbReference type="VEuPathDB" id="AmoebaDB:ACA1_273490"/>
<feature type="region of interest" description="Disordered" evidence="1">
    <location>
        <begin position="15"/>
        <end position="43"/>
    </location>
</feature>
<dbReference type="AlphaFoldDB" id="L8GGI1"/>
<accession>L8GGI1</accession>
<reference evidence="2 3" key="1">
    <citation type="journal article" date="2013" name="Genome Biol.">
        <title>Genome of Acanthamoeba castellanii highlights extensive lateral gene transfer and early evolution of tyrosine kinase signaling.</title>
        <authorList>
            <person name="Clarke M."/>
            <person name="Lohan A.J."/>
            <person name="Liu B."/>
            <person name="Lagkouvardos I."/>
            <person name="Roy S."/>
            <person name="Zafar N."/>
            <person name="Bertelli C."/>
            <person name="Schilde C."/>
            <person name="Kianianmomeni A."/>
            <person name="Burglin T.R."/>
            <person name="Frech C."/>
            <person name="Turcotte B."/>
            <person name="Kopec K.O."/>
            <person name="Synnott J.M."/>
            <person name="Choo C."/>
            <person name="Paponov I."/>
            <person name="Finkler A."/>
            <person name="Soon Heng Tan C."/>
            <person name="Hutchins A.P."/>
            <person name="Weinmeier T."/>
            <person name="Rattei T."/>
            <person name="Chu J.S."/>
            <person name="Gimenez G."/>
            <person name="Irimia M."/>
            <person name="Rigden D.J."/>
            <person name="Fitzpatrick D.A."/>
            <person name="Lorenzo-Morales J."/>
            <person name="Bateman A."/>
            <person name="Chiu C.H."/>
            <person name="Tang P."/>
            <person name="Hegemann P."/>
            <person name="Fromm H."/>
            <person name="Raoult D."/>
            <person name="Greub G."/>
            <person name="Miranda-Saavedra D."/>
            <person name="Chen N."/>
            <person name="Nash P."/>
            <person name="Ginger M.L."/>
            <person name="Horn M."/>
            <person name="Schaap P."/>
            <person name="Caler L."/>
            <person name="Loftus B."/>
        </authorList>
    </citation>
    <scope>NUCLEOTIDE SEQUENCE [LARGE SCALE GENOMIC DNA]</scope>
    <source>
        <strain evidence="2 3">Neff</strain>
    </source>
</reference>
<feature type="compositionally biased region" description="Low complexity" evidence="1">
    <location>
        <begin position="16"/>
        <end position="28"/>
    </location>
</feature>
<evidence type="ECO:0000313" key="2">
    <source>
        <dbReference type="EMBL" id="ELR11858.1"/>
    </source>
</evidence>
<name>L8GGI1_ACACF</name>
<dbReference type="KEGG" id="acan:ACA1_273490"/>
<evidence type="ECO:0000313" key="3">
    <source>
        <dbReference type="Proteomes" id="UP000011083"/>
    </source>
</evidence>
<dbReference type="GeneID" id="14912325"/>
<keyword evidence="3" id="KW-1185">Reference proteome</keyword>
<dbReference type="RefSeq" id="XP_004333871.1">
    <property type="nucleotide sequence ID" value="XM_004333823.1"/>
</dbReference>
<gene>
    <name evidence="2" type="ORF">ACA1_273490</name>
</gene>
<evidence type="ECO:0000256" key="1">
    <source>
        <dbReference type="SAM" id="MobiDB-lite"/>
    </source>
</evidence>
<protein>
    <submittedName>
        <fullName evidence="2">Uncharacterized protein</fullName>
    </submittedName>
</protein>
<dbReference type="EMBL" id="KB008146">
    <property type="protein sequence ID" value="ELR11858.1"/>
    <property type="molecule type" value="Genomic_DNA"/>
</dbReference>
<dbReference type="Proteomes" id="UP000011083">
    <property type="component" value="Unassembled WGS sequence"/>
</dbReference>
<organism evidence="2 3">
    <name type="scientific">Acanthamoeba castellanii (strain ATCC 30010 / Neff)</name>
    <dbReference type="NCBI Taxonomy" id="1257118"/>
    <lineage>
        <taxon>Eukaryota</taxon>
        <taxon>Amoebozoa</taxon>
        <taxon>Discosea</taxon>
        <taxon>Longamoebia</taxon>
        <taxon>Centramoebida</taxon>
        <taxon>Acanthamoebidae</taxon>
        <taxon>Acanthamoeba</taxon>
    </lineage>
</organism>
<sequence length="325" mass="36259">MRQWRGRILAGTSLTSAAARAPWPRSSSNTRVANYASPAPPPGPARLPAAALVASSSTTSRTGTATTRLTGACSRWATLRALGSKTEEKAAQQTAGIQHAQRTRFVHDPDQGEPSIEGWDREPVFAPLVVSRYTWEEEEEHVKEGKAVPRELMRRMGQLYLNGGVLFARLAALSDARLDWFVRRGRVHEIKLLEHLLASNVLLAALPEVKEGNCYLMEDPIEAPEWVECPSNELADCFADQLQWHGAYTSWEEGRDEAIRIGQRACNDLFGSRTGEQLIFTSTRPWCGWFLDVAWDFTCIGVDLGTRQAWLLCATDSDLPRRRKI</sequence>
<proteinExistence type="predicted"/>